<comment type="caution">
    <text evidence="1">The sequence shown here is derived from an EMBL/GenBank/DDBJ whole genome shotgun (WGS) entry which is preliminary data.</text>
</comment>
<organism evidence="1 2">
    <name type="scientific">Streptomyces huasconensis</name>
    <dbReference type="NCBI Taxonomy" id="1854574"/>
    <lineage>
        <taxon>Bacteria</taxon>
        <taxon>Bacillati</taxon>
        <taxon>Actinomycetota</taxon>
        <taxon>Actinomycetes</taxon>
        <taxon>Kitasatosporales</taxon>
        <taxon>Streptomycetaceae</taxon>
        <taxon>Streptomyces</taxon>
    </lineage>
</organism>
<keyword evidence="2" id="KW-1185">Reference proteome</keyword>
<gene>
    <name evidence="1" type="ORF">AB0887_16585</name>
</gene>
<protein>
    <submittedName>
        <fullName evidence="1">Lasso RiPP family leader peptide-containing protein</fullName>
    </submittedName>
</protein>
<dbReference type="RefSeq" id="WP_359778962.1">
    <property type="nucleotide sequence ID" value="NZ_JBEYRR010000006.1"/>
</dbReference>
<reference evidence="1 2" key="1">
    <citation type="submission" date="2024-06" db="EMBL/GenBank/DDBJ databases">
        <title>The Natural Products Discovery Center: Release of the First 8490 Sequenced Strains for Exploring Actinobacteria Biosynthetic Diversity.</title>
        <authorList>
            <person name="Kalkreuter E."/>
            <person name="Kautsar S.A."/>
            <person name="Yang D."/>
            <person name="Bader C.D."/>
            <person name="Teijaro C.N."/>
            <person name="Fluegel L."/>
            <person name="Davis C.M."/>
            <person name="Simpson J.R."/>
            <person name="Lauterbach L."/>
            <person name="Steele A.D."/>
            <person name="Gui C."/>
            <person name="Meng S."/>
            <person name="Li G."/>
            <person name="Viehrig K."/>
            <person name="Ye F."/>
            <person name="Su P."/>
            <person name="Kiefer A.F."/>
            <person name="Nichols A."/>
            <person name="Cepeda A.J."/>
            <person name="Yan W."/>
            <person name="Fan B."/>
            <person name="Jiang Y."/>
            <person name="Adhikari A."/>
            <person name="Zheng C.-J."/>
            <person name="Schuster L."/>
            <person name="Cowan T.M."/>
            <person name="Smanski M.J."/>
            <person name="Chevrette M.G."/>
            <person name="De Carvalho L.P.S."/>
            <person name="Shen B."/>
        </authorList>
    </citation>
    <scope>NUCLEOTIDE SEQUENCE [LARGE SCALE GENOMIC DNA]</scope>
    <source>
        <strain evidence="1 2">NPDC047833</strain>
    </source>
</reference>
<dbReference type="EMBL" id="JBEYRS010000006">
    <property type="protein sequence ID" value="MEW2363552.1"/>
    <property type="molecule type" value="Genomic_DNA"/>
</dbReference>
<sequence length="47" mass="5184">MECNDLYEPPQLVEVGEFAEETKGSPQGSWPDNDILWPWYGAGAAQG</sequence>
<evidence type="ECO:0000313" key="2">
    <source>
        <dbReference type="Proteomes" id="UP001553843"/>
    </source>
</evidence>
<evidence type="ECO:0000313" key="1">
    <source>
        <dbReference type="EMBL" id="MEW2363552.1"/>
    </source>
</evidence>
<name>A0ABV3LVS8_9ACTN</name>
<proteinExistence type="predicted"/>
<accession>A0ABV3LVS8</accession>
<dbReference type="Proteomes" id="UP001553843">
    <property type="component" value="Unassembled WGS sequence"/>
</dbReference>
<dbReference type="NCBIfam" id="NF033521">
    <property type="entry name" value="lasso_leader_L3"/>
    <property type="match status" value="1"/>
</dbReference>